<dbReference type="EMBL" id="RCMI01000728">
    <property type="protein sequence ID" value="KAG2899397.1"/>
    <property type="molecule type" value="Genomic_DNA"/>
</dbReference>
<evidence type="ECO:0000313" key="7">
    <source>
        <dbReference type="Proteomes" id="UP000251314"/>
    </source>
</evidence>
<dbReference type="Proteomes" id="UP000735874">
    <property type="component" value="Unassembled WGS sequence"/>
</dbReference>
<dbReference type="EMBL" id="RCMK01000731">
    <property type="protein sequence ID" value="KAG2914414.1"/>
    <property type="molecule type" value="Genomic_DNA"/>
</dbReference>
<dbReference type="EMBL" id="RCML01000722">
    <property type="protein sequence ID" value="KAG2970470.1"/>
    <property type="molecule type" value="Genomic_DNA"/>
</dbReference>
<evidence type="ECO:0000313" key="3">
    <source>
        <dbReference type="EMBL" id="KAG2914414.1"/>
    </source>
</evidence>
<gene>
    <name evidence="6" type="ORF">PC110_g17979</name>
    <name evidence="1" type="ORF">PC113_g17192</name>
    <name evidence="2" type="ORF">PC115_g16521</name>
    <name evidence="3" type="ORF">PC117_g18309</name>
    <name evidence="4" type="ORF">PC118_g16843</name>
    <name evidence="5" type="ORF">PC129_g21997</name>
</gene>
<reference evidence="1" key="2">
    <citation type="submission" date="2018-10" db="EMBL/GenBank/DDBJ databases">
        <title>Effector identification in a new, highly contiguous assembly of the strawberry crown rot pathogen Phytophthora cactorum.</title>
        <authorList>
            <person name="Armitage A.D."/>
            <person name="Nellist C.F."/>
            <person name="Bates H."/>
            <person name="Vickerstaff R.J."/>
            <person name="Harrison R.J."/>
        </authorList>
    </citation>
    <scope>NUCLEOTIDE SEQUENCE</scope>
    <source>
        <strain evidence="1">15-7</strain>
        <strain evidence="2">4032</strain>
        <strain evidence="3">4040</strain>
        <strain evidence="4">P415</strain>
        <strain evidence="5">P421</strain>
    </source>
</reference>
<dbReference type="Proteomes" id="UP000760860">
    <property type="component" value="Unassembled WGS sequence"/>
</dbReference>
<dbReference type="EMBL" id="RCMG01000726">
    <property type="protein sequence ID" value="KAG2849988.1"/>
    <property type="molecule type" value="Genomic_DNA"/>
</dbReference>
<comment type="caution">
    <text evidence="6">The sequence shown here is derived from an EMBL/GenBank/DDBJ whole genome shotgun (WGS) entry which is preliminary data.</text>
</comment>
<evidence type="ECO:0000313" key="1">
    <source>
        <dbReference type="EMBL" id="KAG2849988.1"/>
    </source>
</evidence>
<evidence type="ECO:0000313" key="2">
    <source>
        <dbReference type="EMBL" id="KAG2899397.1"/>
    </source>
</evidence>
<evidence type="ECO:0000313" key="6">
    <source>
        <dbReference type="EMBL" id="RAW25605.1"/>
    </source>
</evidence>
<dbReference type="VEuPathDB" id="FungiDB:PC110_g17979"/>
<dbReference type="Proteomes" id="UP000251314">
    <property type="component" value="Unassembled WGS sequence"/>
</dbReference>
<organism evidence="6 7">
    <name type="scientific">Phytophthora cactorum</name>
    <dbReference type="NCBI Taxonomy" id="29920"/>
    <lineage>
        <taxon>Eukaryota</taxon>
        <taxon>Sar</taxon>
        <taxon>Stramenopiles</taxon>
        <taxon>Oomycota</taxon>
        <taxon>Peronosporomycetes</taxon>
        <taxon>Peronosporales</taxon>
        <taxon>Peronosporaceae</taxon>
        <taxon>Phytophthora</taxon>
    </lineage>
</organism>
<protein>
    <submittedName>
        <fullName evidence="6">Uncharacterized protein</fullName>
    </submittedName>
</protein>
<dbReference type="EMBL" id="RCMV01001908">
    <property type="protein sequence ID" value="KAG3205680.1"/>
    <property type="molecule type" value="Genomic_DNA"/>
</dbReference>
<dbReference type="Proteomes" id="UP000736787">
    <property type="component" value="Unassembled WGS sequence"/>
</dbReference>
<name>A0A329RLF9_9STRA</name>
<dbReference type="AlphaFoldDB" id="A0A329RLF9"/>
<evidence type="ECO:0000313" key="5">
    <source>
        <dbReference type="EMBL" id="KAG3205680.1"/>
    </source>
</evidence>
<evidence type="ECO:0000313" key="4">
    <source>
        <dbReference type="EMBL" id="KAG2970470.1"/>
    </source>
</evidence>
<sequence length="45" mass="5132">MSTSRYKAELVTLMSFKDDKKYDARRNFTTEELLCITANLVCPAG</sequence>
<dbReference type="EMBL" id="MJFZ01000733">
    <property type="protein sequence ID" value="RAW25605.1"/>
    <property type="molecule type" value="Genomic_DNA"/>
</dbReference>
<keyword evidence="7" id="KW-1185">Reference proteome</keyword>
<dbReference type="OrthoDB" id="101988at2759"/>
<dbReference type="Proteomes" id="UP000774804">
    <property type="component" value="Unassembled WGS sequence"/>
</dbReference>
<accession>A0A329RLF9</accession>
<reference evidence="6 7" key="1">
    <citation type="submission" date="2018-01" db="EMBL/GenBank/DDBJ databases">
        <title>Draft genome of the strawberry crown rot pathogen Phytophthora cactorum.</title>
        <authorList>
            <person name="Armitage A.D."/>
            <person name="Lysoe E."/>
            <person name="Nellist C.F."/>
            <person name="Harrison R.J."/>
            <person name="Brurberg M.B."/>
        </authorList>
    </citation>
    <scope>NUCLEOTIDE SEQUENCE [LARGE SCALE GENOMIC DNA]</scope>
    <source>
        <strain evidence="6 7">10300</strain>
    </source>
</reference>
<dbReference type="Proteomes" id="UP000697107">
    <property type="component" value="Unassembled WGS sequence"/>
</dbReference>
<proteinExistence type="predicted"/>